<feature type="transmembrane region" description="Helical" evidence="6">
    <location>
        <begin position="181"/>
        <end position="200"/>
    </location>
</feature>
<dbReference type="EMBL" id="SUPK01000001">
    <property type="protein sequence ID" value="TJY43976.1"/>
    <property type="molecule type" value="Genomic_DNA"/>
</dbReference>
<keyword evidence="5 6" id="KW-0472">Membrane</keyword>
<evidence type="ECO:0000256" key="4">
    <source>
        <dbReference type="ARBA" id="ARBA00022989"/>
    </source>
</evidence>
<comment type="similarity">
    <text evidence="6">Belongs to the TVP38/TMEM64 family.</text>
</comment>
<keyword evidence="3 6" id="KW-0812">Transmembrane</keyword>
<dbReference type="Pfam" id="PF09335">
    <property type="entry name" value="VTT_dom"/>
    <property type="match status" value="1"/>
</dbReference>
<accession>A0A4U0FG51</accession>
<dbReference type="InterPro" id="IPR032816">
    <property type="entry name" value="VTT_dom"/>
</dbReference>
<dbReference type="InterPro" id="IPR015414">
    <property type="entry name" value="TMEM64"/>
</dbReference>
<comment type="caution">
    <text evidence="8">The sequence shown here is derived from an EMBL/GenBank/DDBJ whole genome shotgun (WGS) entry which is preliminary data.</text>
</comment>
<keyword evidence="2 6" id="KW-1003">Cell membrane</keyword>
<evidence type="ECO:0000256" key="1">
    <source>
        <dbReference type="ARBA" id="ARBA00004651"/>
    </source>
</evidence>
<evidence type="ECO:0000256" key="6">
    <source>
        <dbReference type="RuleBase" id="RU366058"/>
    </source>
</evidence>
<name>A0A4U0FG51_9BACL</name>
<keyword evidence="4 6" id="KW-1133">Transmembrane helix</keyword>
<organism evidence="8 9">
    <name type="scientific">Cohnella pontilimi</name>
    <dbReference type="NCBI Taxonomy" id="2564100"/>
    <lineage>
        <taxon>Bacteria</taxon>
        <taxon>Bacillati</taxon>
        <taxon>Bacillota</taxon>
        <taxon>Bacilli</taxon>
        <taxon>Bacillales</taxon>
        <taxon>Paenibacillaceae</taxon>
        <taxon>Cohnella</taxon>
    </lineage>
</organism>
<feature type="transmembrane region" description="Helical" evidence="6">
    <location>
        <begin position="148"/>
        <end position="169"/>
    </location>
</feature>
<sequence>MRKWLVISLYLAAAVSLWIWRGSIAGWLEADDSGMHFALVLILGFIIALIPAIPYTVVAVLIGAKYGPILGTVLNLAMSAGAALALFLIVRYTFTPEQRRKAAGMKGVFRITVFAERNPFAAVLFARMLPLAPAQAVNIFSALTRMRFIPYATATVLGKLPFLVTMGVLGQNILMNRDWHSIIFIIFTYIVFLCSVFVVYKRVTNRKM</sequence>
<gene>
    <name evidence="8" type="ORF">E5161_00840</name>
</gene>
<dbReference type="PANTHER" id="PTHR12677:SF59">
    <property type="entry name" value="GOLGI APPARATUS MEMBRANE PROTEIN TVP38-RELATED"/>
    <property type="match status" value="1"/>
</dbReference>
<protein>
    <recommendedName>
        <fullName evidence="6">TVP38/TMEM64 family membrane protein</fullName>
    </recommendedName>
</protein>
<comment type="subcellular location">
    <subcellularLocation>
        <location evidence="1 6">Cell membrane</location>
        <topology evidence="1 6">Multi-pass membrane protein</topology>
    </subcellularLocation>
</comment>
<evidence type="ECO:0000313" key="8">
    <source>
        <dbReference type="EMBL" id="TJY43976.1"/>
    </source>
</evidence>
<proteinExistence type="inferred from homology"/>
<feature type="domain" description="VTT" evidence="7">
    <location>
        <begin position="53"/>
        <end position="171"/>
    </location>
</feature>
<feature type="transmembrane region" description="Helical" evidence="6">
    <location>
        <begin position="120"/>
        <end position="141"/>
    </location>
</feature>
<evidence type="ECO:0000313" key="9">
    <source>
        <dbReference type="Proteomes" id="UP000309673"/>
    </source>
</evidence>
<evidence type="ECO:0000259" key="7">
    <source>
        <dbReference type="Pfam" id="PF09335"/>
    </source>
</evidence>
<dbReference type="OrthoDB" id="2381682at2"/>
<evidence type="ECO:0000256" key="2">
    <source>
        <dbReference type="ARBA" id="ARBA00022475"/>
    </source>
</evidence>
<evidence type="ECO:0000256" key="5">
    <source>
        <dbReference type="ARBA" id="ARBA00023136"/>
    </source>
</evidence>
<dbReference type="GO" id="GO:0005886">
    <property type="term" value="C:plasma membrane"/>
    <property type="evidence" value="ECO:0007669"/>
    <property type="project" value="UniProtKB-SubCell"/>
</dbReference>
<feature type="transmembrane region" description="Helical" evidence="6">
    <location>
        <begin position="35"/>
        <end position="62"/>
    </location>
</feature>
<feature type="transmembrane region" description="Helical" evidence="6">
    <location>
        <begin position="69"/>
        <end position="90"/>
    </location>
</feature>
<keyword evidence="9" id="KW-1185">Reference proteome</keyword>
<evidence type="ECO:0000256" key="3">
    <source>
        <dbReference type="ARBA" id="ARBA00022692"/>
    </source>
</evidence>
<dbReference type="PANTHER" id="PTHR12677">
    <property type="entry name" value="GOLGI APPARATUS MEMBRANE PROTEIN TVP38-RELATED"/>
    <property type="match status" value="1"/>
</dbReference>
<dbReference type="Proteomes" id="UP000309673">
    <property type="component" value="Unassembled WGS sequence"/>
</dbReference>
<reference evidence="8 9" key="1">
    <citation type="submission" date="2019-04" db="EMBL/GenBank/DDBJ databases">
        <title>Cohnella sp. nov., isolated from soil.</title>
        <authorList>
            <person name="Kim W."/>
        </authorList>
    </citation>
    <scope>NUCLEOTIDE SEQUENCE [LARGE SCALE GENOMIC DNA]</scope>
    <source>
        <strain evidence="8 9">CAU 1483</strain>
    </source>
</reference>
<dbReference type="RefSeq" id="WP_136775696.1">
    <property type="nucleotide sequence ID" value="NZ_SUPK01000001.1"/>
</dbReference>
<dbReference type="AlphaFoldDB" id="A0A4U0FG51"/>